<feature type="domain" description="DOP1 N-terminal" evidence="8">
    <location>
        <begin position="16"/>
        <end position="300"/>
    </location>
</feature>
<keyword evidence="4" id="KW-0333">Golgi apparatus</keyword>
<keyword evidence="2" id="KW-0813">Transport</keyword>
<dbReference type="GO" id="GO:0005802">
    <property type="term" value="C:trans-Golgi network"/>
    <property type="evidence" value="ECO:0007669"/>
    <property type="project" value="TreeGrafter"/>
</dbReference>
<feature type="domain" description="DOP1-like C-terminal" evidence="10">
    <location>
        <begin position="1967"/>
        <end position="2188"/>
    </location>
</feature>
<dbReference type="GO" id="GO:0005768">
    <property type="term" value="C:endosome"/>
    <property type="evidence" value="ECO:0007669"/>
    <property type="project" value="TreeGrafter"/>
</dbReference>
<keyword evidence="3" id="KW-0653">Protein transport</keyword>
<feature type="compositionally biased region" description="Polar residues" evidence="7">
    <location>
        <begin position="1207"/>
        <end position="1220"/>
    </location>
</feature>
<feature type="region of interest" description="Disordered" evidence="7">
    <location>
        <begin position="1187"/>
        <end position="1248"/>
    </location>
</feature>
<dbReference type="PANTHER" id="PTHR14042">
    <property type="entry name" value="DOPEY-RELATED"/>
    <property type="match status" value="1"/>
</dbReference>
<dbReference type="InterPro" id="IPR040314">
    <property type="entry name" value="DOP1"/>
</dbReference>
<comment type="caution">
    <text evidence="12">The sequence shown here is derived from an EMBL/GenBank/DDBJ whole genome shotgun (WGS) entry which is preliminary data.</text>
</comment>
<reference evidence="12" key="1">
    <citation type="submission" date="2021-03" db="EMBL/GenBank/DDBJ databases">
        <authorList>
            <person name="Bekaert M."/>
        </authorList>
    </citation>
    <scope>NUCLEOTIDE SEQUENCE</scope>
</reference>
<dbReference type="InterPro" id="IPR056457">
    <property type="entry name" value="DOP1_C"/>
</dbReference>
<dbReference type="InterPro" id="IPR056458">
    <property type="entry name" value="TPR_DOP1_M"/>
</dbReference>
<evidence type="ECO:0000256" key="1">
    <source>
        <dbReference type="ARBA" id="ARBA00004395"/>
    </source>
</evidence>
<name>A0A8S3RB25_MYTED</name>
<dbReference type="Pfam" id="PF04118">
    <property type="entry name" value="Dopey_N"/>
    <property type="match status" value="1"/>
</dbReference>
<dbReference type="GO" id="GO:0000139">
    <property type="term" value="C:Golgi membrane"/>
    <property type="evidence" value="ECO:0007669"/>
    <property type="project" value="UniProtKB-SubCell"/>
</dbReference>
<protein>
    <submittedName>
        <fullName evidence="12">Protein pad-1,Protein dopey-1 homolog,Protein dopey-1,Protein dopey-2</fullName>
    </submittedName>
</protein>
<gene>
    <name evidence="12" type="ORF">MEDL_19703</name>
</gene>
<evidence type="ECO:0000256" key="6">
    <source>
        <dbReference type="ARBA" id="ARBA00046326"/>
    </source>
</evidence>
<evidence type="ECO:0000256" key="2">
    <source>
        <dbReference type="ARBA" id="ARBA00022448"/>
    </source>
</evidence>
<evidence type="ECO:0000259" key="9">
    <source>
        <dbReference type="Pfam" id="PF24597"/>
    </source>
</evidence>
<keyword evidence="13" id="KW-1185">Reference proteome</keyword>
<evidence type="ECO:0000259" key="11">
    <source>
        <dbReference type="Pfam" id="PF24601"/>
    </source>
</evidence>
<dbReference type="GO" id="GO:0005829">
    <property type="term" value="C:cytosol"/>
    <property type="evidence" value="ECO:0007669"/>
    <property type="project" value="GOC"/>
</dbReference>
<feature type="region of interest" description="Disordered" evidence="7">
    <location>
        <begin position="2273"/>
        <end position="2292"/>
    </location>
</feature>
<dbReference type="Proteomes" id="UP000683360">
    <property type="component" value="Unassembled WGS sequence"/>
</dbReference>
<dbReference type="Pfam" id="PF24601">
    <property type="entry name" value="TPR_DOP1"/>
    <property type="match status" value="1"/>
</dbReference>
<evidence type="ECO:0000313" key="13">
    <source>
        <dbReference type="Proteomes" id="UP000683360"/>
    </source>
</evidence>
<sequence length="2356" mass="266707">MSALTILAEECELLNDSKYRNYITQVEKALRSFENTSEWADLISALGKLNKVLLAHVKYPVIPKRVTIGKRLAQCLHPALPSGVHLKALETYDIIFKCIGTQRLAQDLFVYSAGLFPLLSHAAMNVKPVLLSIYERHFVALGKHIKPGLNGMLLGLLPGLEEGSEHYDRTNTLLEDLCEQANAEYFYTCLWECIRSCPSVRLPAITFLVSHFNKKKSMEDQLYMMGLNIDLLVEAVCSAVQDTVVLVQRVLLDFLLLAFPMHNSQLTKSDMSKIVKAVTNVLLRRDMSLNRRLYTWFLGNSGAGQVVMATEIAKKQQRSDSISTTSETDVSYFHLYSKDLLVQALKSKLANVNSDTSFLTGKISIFKPFRILMSLLDKPEIGPVILENVLLSVLRCLYKECKQLDIVQSAEVKASENRHMLNKRNRTEYEKASMTKAELIKTSNLLFSTFEPYFIWDYLARMFESSCLAVHSGKKLERTSSTAEMDIPPLKEFCTLVEFLLEVISLETFLETQTEHLPELLRRITLSLTHHCDDIHDTDIKSTLQLCSKLLSKVQPSMKVIEMKEEEDDAFPMDDLSLKEFQYQTDENTQDKHNSTNNTKINETRIKSDENDNLKANQSEEEQRDNDKVLANDVQLNGDVADYIQKSEEFLRNSVPRSVSNSSISKRISGPINLMQNCVECFQMFFNTFATCKILKSESLSNKCVQSLTLPQYSRKSSSSDSLLYDCSKNSKDEDSKGNQSETVTQLNLDLTDDTIETYTCACKLLLEFSSFPIYCTDFHKMLYKTCSQDESYHLPPWLQDLMTCACFVNNFSIQSSSISAMLDLIILTQSVQSASDSSEGSKLYCEGMVSVLILPALPPVHLKFIDEKTCFYKRIAEILWDYLAEDRQRYHQRSVELFNLLHQVAPSSWTCEDVIGQSMVSSDEKRRISAFKKFTILWHITRDIRSDMTPGHSPRTFDRSMFVLLDSLKEDTSATKTITSQWLTHIVQRNDISRVFVPLLSMLLHPDTARVSVQHVNFHKPKKIKLSESNEVDNSEAQIYAISSEGGNIIYHVNTDGKKLSGKSAENLKSLSMVMSDRGMTTIAPSDHDFSFDKVRPDDLNLRLNPFGSESSLDSRESFDATPTQSYDINSFKRLDKNTCAKEGIVFDGSDTPPEPPPSEPVSEETDPEDLVSGILDELLFVASDSGEGSSAQKDEDDKQRENTLSRESSVDQDMNNIEGSGMDIDSPTGSELDLAGKGQGDSSEASSEIHNLHMHLLLYTQKFDYKRTMYALTTIKSMLLTCPRLVVTAMVTTSISNIRTQQLAKLQSLLARHRKSVFGKNFFGTLPADTLSSYRSNMFIEVVISVCLYFIRSYYPNFTMSKLSQEELNGNKEVHILACEVLTLLMSELITIMRESGKSFMSYIKDLLTRCKVQKALLHCTLASVYNARKRSSSENTHKISETIIAFNEENLDSSANETFQIRVLNLLLVLIMLENRISKIQGEPDSSKISDWERSKIVFHSSLTSAKYAHTLPIVQQGMFVSCILSAFKQPHMCHMHKQWIAMVTSSLPYMGRALSSIVMCVVSQLCRNIEALAAAYETSHRTKLERIPPDHAVSMLEGLTTVCHYCLLDSASPVSVGLPAPTSNTITTDSASAGQILTNLIHVFNPSGNNRDVSPQRDLGPKAPIMEARRSLLSILPRIIACMTALWKASDSAEKSKTNQQKYIIGSPKVIKQQIIAFLSPISVPHGNNLLGAVAVTWNDYRKKPVLGMSKKMQLASLPSDEQLLLVNLISAIKVLPTDTLVQTVKQVIKQPPPSELSKAKKTASLEVNMLQFFYAYVQQAAGTQLLDSWTSLSSLLRDTLQLNITPYGKFLLLQIFNEFVQKTPIIEEKRTIGGSSLEQTTWLRRNLAVKPGPQTDRLEDEETSELDEDVEVIQERKVVDPKLTNTSDSKYSVQGSHRYWQRNGKCTRKLHKFKIEEKVSYKLIAGLLDVVYTSEDKDRVPTVLTPIMYNVFPYLKSHSTHNLPSYRACSQMLASLSGYQYTRKAWRKEAFELLMDPYFFQLDMRCIHYWRCIIDNLMTHDKTTFKDLMNRVTITQTGSISIFSSKEQELEQRAGMMKRLAFTIFCSEPDQYQKAMPEIQERLAECLRSTHQVPSIMAQVFLCFRVLILRMSPHQLTSLWPTVITEMIHVFMQIEQELSNDTDEFNVFLRGQSRSSDDGTQVQRIANLDSSWAHLGNGLNAHNNPAWLQLYLSVCKLLDLALALPADVVPQFQLYRWAFIGGVAAGNRGDDEDPEEDEKEKKRKKKREPKFVPHIIRLTKLVNDRVKGATPIVKTTPGRPILNITYLRSLVELQPFFNTLCHSSQSRWSSQ</sequence>
<evidence type="ECO:0000256" key="3">
    <source>
        <dbReference type="ARBA" id="ARBA00022927"/>
    </source>
</evidence>
<feature type="domain" description="DOP1-like middle TPR" evidence="9">
    <location>
        <begin position="332"/>
        <end position="559"/>
    </location>
</feature>
<dbReference type="OrthoDB" id="297643at2759"/>
<dbReference type="Pfam" id="PF24598">
    <property type="entry name" value="DOP1_C"/>
    <property type="match status" value="1"/>
</dbReference>
<comment type="subcellular location">
    <subcellularLocation>
        <location evidence="1">Golgi apparatus membrane</location>
        <topology evidence="1">Peripheral membrane protein</topology>
    </subcellularLocation>
</comment>
<evidence type="ECO:0000256" key="4">
    <source>
        <dbReference type="ARBA" id="ARBA00023034"/>
    </source>
</evidence>
<evidence type="ECO:0000256" key="7">
    <source>
        <dbReference type="SAM" id="MobiDB-lite"/>
    </source>
</evidence>
<dbReference type="InterPro" id="IPR007249">
    <property type="entry name" value="DOP1_N"/>
</dbReference>
<accession>A0A8S3RB25</accession>
<dbReference type="Pfam" id="PF24597">
    <property type="entry name" value="TPR_DOP1_M"/>
    <property type="match status" value="1"/>
</dbReference>
<evidence type="ECO:0000259" key="8">
    <source>
        <dbReference type="Pfam" id="PF04118"/>
    </source>
</evidence>
<evidence type="ECO:0000259" key="10">
    <source>
        <dbReference type="Pfam" id="PF24598"/>
    </source>
</evidence>
<feature type="region of interest" description="Disordered" evidence="7">
    <location>
        <begin position="1145"/>
        <end position="1170"/>
    </location>
</feature>
<dbReference type="PANTHER" id="PTHR14042:SF24">
    <property type="entry name" value="PROTEIN DOPEY-1 HOMOLOG"/>
    <property type="match status" value="1"/>
</dbReference>
<dbReference type="GO" id="GO:0006895">
    <property type="term" value="P:Golgi to endosome transport"/>
    <property type="evidence" value="ECO:0007669"/>
    <property type="project" value="InterPro"/>
</dbReference>
<keyword evidence="5" id="KW-0472">Membrane</keyword>
<evidence type="ECO:0000256" key="5">
    <source>
        <dbReference type="ARBA" id="ARBA00023136"/>
    </source>
</evidence>
<dbReference type="EMBL" id="CAJPWZ010001022">
    <property type="protein sequence ID" value="CAG2205390.1"/>
    <property type="molecule type" value="Genomic_DNA"/>
</dbReference>
<feature type="domain" description="DOP1-like TPR" evidence="11">
    <location>
        <begin position="1252"/>
        <end position="1613"/>
    </location>
</feature>
<proteinExistence type="inferred from homology"/>
<comment type="similarity">
    <text evidence="6">Belongs to the DOP1 family.</text>
</comment>
<feature type="compositionally biased region" description="Basic and acidic residues" evidence="7">
    <location>
        <begin position="1194"/>
        <end position="1206"/>
    </location>
</feature>
<organism evidence="12 13">
    <name type="scientific">Mytilus edulis</name>
    <name type="common">Blue mussel</name>
    <dbReference type="NCBI Taxonomy" id="6550"/>
    <lineage>
        <taxon>Eukaryota</taxon>
        <taxon>Metazoa</taxon>
        <taxon>Spiralia</taxon>
        <taxon>Lophotrochozoa</taxon>
        <taxon>Mollusca</taxon>
        <taxon>Bivalvia</taxon>
        <taxon>Autobranchia</taxon>
        <taxon>Pteriomorphia</taxon>
        <taxon>Mytilida</taxon>
        <taxon>Mytiloidea</taxon>
        <taxon>Mytilidae</taxon>
        <taxon>Mytilinae</taxon>
        <taxon>Mytilus</taxon>
    </lineage>
</organism>
<evidence type="ECO:0000313" key="12">
    <source>
        <dbReference type="EMBL" id="CAG2205390.1"/>
    </source>
</evidence>
<dbReference type="InterPro" id="IPR056459">
    <property type="entry name" value="TPR_DOP1"/>
</dbReference>
<feature type="region of interest" description="Disordered" evidence="7">
    <location>
        <begin position="585"/>
        <end position="626"/>
    </location>
</feature>
<dbReference type="GO" id="GO:0015031">
    <property type="term" value="P:protein transport"/>
    <property type="evidence" value="ECO:0007669"/>
    <property type="project" value="UniProtKB-KW"/>
</dbReference>
<feature type="compositionally biased region" description="Basic and acidic residues" evidence="7">
    <location>
        <begin position="602"/>
        <end position="613"/>
    </location>
</feature>